<dbReference type="EMBL" id="FTMN01000001">
    <property type="protein sequence ID" value="SIP92606.1"/>
    <property type="molecule type" value="Genomic_DNA"/>
</dbReference>
<gene>
    <name evidence="3" type="ORF">SAMN05421647_101390</name>
</gene>
<organism evidence="3 4">
    <name type="scientific">Marinobacterium stanieri</name>
    <dbReference type="NCBI Taxonomy" id="49186"/>
    <lineage>
        <taxon>Bacteria</taxon>
        <taxon>Pseudomonadati</taxon>
        <taxon>Pseudomonadota</taxon>
        <taxon>Gammaproteobacteria</taxon>
        <taxon>Oceanospirillales</taxon>
        <taxon>Oceanospirillaceae</taxon>
        <taxon>Marinobacterium</taxon>
    </lineage>
</organism>
<keyword evidence="1" id="KW-0472">Membrane</keyword>
<dbReference type="RefSeq" id="WP_076460364.1">
    <property type="nucleotide sequence ID" value="NZ_FTMN01000001.1"/>
</dbReference>
<feature type="transmembrane region" description="Helical" evidence="1">
    <location>
        <begin position="70"/>
        <end position="89"/>
    </location>
</feature>
<dbReference type="Proteomes" id="UP000186895">
    <property type="component" value="Unassembled WGS sequence"/>
</dbReference>
<evidence type="ECO:0000259" key="2">
    <source>
        <dbReference type="Pfam" id="PF03703"/>
    </source>
</evidence>
<reference evidence="3 4" key="1">
    <citation type="submission" date="2017-01" db="EMBL/GenBank/DDBJ databases">
        <authorList>
            <person name="Mah S.A."/>
            <person name="Swanson W.J."/>
            <person name="Moy G.W."/>
            <person name="Vacquier V.D."/>
        </authorList>
    </citation>
    <scope>NUCLEOTIDE SEQUENCE [LARGE SCALE GENOMIC DNA]</scope>
    <source>
        <strain evidence="3 4">DSM 7027</strain>
    </source>
</reference>
<evidence type="ECO:0000256" key="1">
    <source>
        <dbReference type="SAM" id="Phobius"/>
    </source>
</evidence>
<dbReference type="STRING" id="49186.SAMN05421647_101390"/>
<proteinExistence type="predicted"/>
<name>A0A1N6NKV5_9GAMM</name>
<dbReference type="InterPro" id="IPR005182">
    <property type="entry name" value="YdbS-like_PH"/>
</dbReference>
<keyword evidence="4" id="KW-1185">Reference proteome</keyword>
<evidence type="ECO:0000313" key="3">
    <source>
        <dbReference type="EMBL" id="SIP92606.1"/>
    </source>
</evidence>
<keyword evidence="1" id="KW-0812">Transmembrane</keyword>
<dbReference type="AlphaFoldDB" id="A0A1N6NKV5"/>
<protein>
    <submittedName>
        <fullName evidence="3">PH domain-containing protein</fullName>
    </submittedName>
</protein>
<keyword evidence="1" id="KW-1133">Transmembrane helix</keyword>
<feature type="domain" description="YdbS-like PH" evidence="2">
    <location>
        <begin position="97"/>
        <end position="170"/>
    </location>
</feature>
<accession>A0A1N6NKV5</accession>
<dbReference type="Pfam" id="PF03703">
    <property type="entry name" value="bPH_2"/>
    <property type="match status" value="1"/>
</dbReference>
<sequence length="189" mass="21369">MLPNEKTLLSVKRSCLALTRGALDLVVTLVFIYLSARALANPPFWDSWWLVEEYRKLATRFLWEGAGIPASWIAIALGLVALLFALDALHRLVREFSTRYEVTNLRLTLNHGLLGKHREDLYLLSVDGVTLERSLAGRLLGWGSLTLRGRGNNGLEWRFVRDPEAVRDQIDKLVLARRMQTSVTKKAAS</sequence>
<evidence type="ECO:0000313" key="4">
    <source>
        <dbReference type="Proteomes" id="UP000186895"/>
    </source>
</evidence>
<feature type="transmembrane region" description="Helical" evidence="1">
    <location>
        <begin position="21"/>
        <end position="40"/>
    </location>
</feature>